<comment type="similarity">
    <text evidence="1">Belongs to the ATPase alpha/beta chains family.</text>
</comment>
<dbReference type="InterPro" id="IPR027417">
    <property type="entry name" value="P-loop_NTPase"/>
</dbReference>
<protein>
    <submittedName>
        <fullName evidence="7">Uncharacterized protein</fullName>
    </submittedName>
</protein>
<keyword evidence="6" id="KW-0406">Ion transport</keyword>
<keyword evidence="4" id="KW-0067">ATP-binding</keyword>
<dbReference type="GO" id="GO:0046961">
    <property type="term" value="F:proton-transporting ATPase activity, rotational mechanism"/>
    <property type="evidence" value="ECO:0007669"/>
    <property type="project" value="InterPro"/>
</dbReference>
<evidence type="ECO:0000313" key="7">
    <source>
        <dbReference type="EMBL" id="KAK9114340.1"/>
    </source>
</evidence>
<dbReference type="Gene3D" id="3.40.50.300">
    <property type="entry name" value="P-loop containing nucleotide triphosphate hydrolases"/>
    <property type="match status" value="2"/>
</dbReference>
<name>A0AAP0NQS0_9MAGN</name>
<reference evidence="7 8" key="1">
    <citation type="submission" date="2024-01" db="EMBL/GenBank/DDBJ databases">
        <title>Genome assemblies of Stephania.</title>
        <authorList>
            <person name="Yang L."/>
        </authorList>
    </citation>
    <scope>NUCLEOTIDE SEQUENCE [LARGE SCALE GENOMIC DNA]</scope>
    <source>
        <strain evidence="7">YNDBR</strain>
        <tissue evidence="7">Leaf</tissue>
    </source>
</reference>
<gene>
    <name evidence="7" type="ORF">Syun_021137</name>
</gene>
<evidence type="ECO:0000256" key="5">
    <source>
        <dbReference type="ARBA" id="ARBA00022967"/>
    </source>
</evidence>
<sequence>MLFGFEGSAEIRRNDGPELELELNEAGRASATPGSVDDLSGILDYSNSDTVVYVGCGERGNENGRGIIMKRTTLVANTSNMPVAAREASIYTGTESSSISYEKQLLSSTETPNPVCITIAEYFRDMGYNVSMMVWAKNDYV</sequence>
<organism evidence="7 8">
    <name type="scientific">Stephania yunnanensis</name>
    <dbReference type="NCBI Taxonomy" id="152371"/>
    <lineage>
        <taxon>Eukaryota</taxon>
        <taxon>Viridiplantae</taxon>
        <taxon>Streptophyta</taxon>
        <taxon>Embryophyta</taxon>
        <taxon>Tracheophyta</taxon>
        <taxon>Spermatophyta</taxon>
        <taxon>Magnoliopsida</taxon>
        <taxon>Ranunculales</taxon>
        <taxon>Menispermaceae</taxon>
        <taxon>Menispermoideae</taxon>
        <taxon>Cissampelideae</taxon>
        <taxon>Stephania</taxon>
    </lineage>
</organism>
<keyword evidence="2" id="KW-0813">Transport</keyword>
<comment type="caution">
    <text evidence="7">The sequence shown here is derived from an EMBL/GenBank/DDBJ whole genome shotgun (WGS) entry which is preliminary data.</text>
</comment>
<dbReference type="AlphaFoldDB" id="A0AAP0NQS0"/>
<dbReference type="GO" id="GO:0046034">
    <property type="term" value="P:ATP metabolic process"/>
    <property type="evidence" value="ECO:0007669"/>
    <property type="project" value="InterPro"/>
</dbReference>
<evidence type="ECO:0000313" key="8">
    <source>
        <dbReference type="Proteomes" id="UP001420932"/>
    </source>
</evidence>
<evidence type="ECO:0000256" key="1">
    <source>
        <dbReference type="ARBA" id="ARBA00008936"/>
    </source>
</evidence>
<accession>A0AAP0NQS0</accession>
<dbReference type="SUPFAM" id="SSF52540">
    <property type="entry name" value="P-loop containing nucleoside triphosphate hydrolases"/>
    <property type="match status" value="1"/>
</dbReference>
<keyword evidence="8" id="KW-1185">Reference proteome</keyword>
<evidence type="ECO:0000256" key="3">
    <source>
        <dbReference type="ARBA" id="ARBA00022741"/>
    </source>
</evidence>
<evidence type="ECO:0000256" key="4">
    <source>
        <dbReference type="ARBA" id="ARBA00022840"/>
    </source>
</evidence>
<keyword evidence="5" id="KW-1278">Translocase</keyword>
<dbReference type="EMBL" id="JBBNAF010000009">
    <property type="protein sequence ID" value="KAK9114340.1"/>
    <property type="molecule type" value="Genomic_DNA"/>
</dbReference>
<dbReference type="PANTHER" id="PTHR43607:SF1">
    <property type="entry name" value="H(+)-TRANSPORTING TWO-SECTOR ATPASE"/>
    <property type="match status" value="1"/>
</dbReference>
<proteinExistence type="inferred from homology"/>
<evidence type="ECO:0000256" key="2">
    <source>
        <dbReference type="ARBA" id="ARBA00022448"/>
    </source>
</evidence>
<dbReference type="PANTHER" id="PTHR43607">
    <property type="entry name" value="V-TYPE PROTON ATPASE CATALYTIC SUBUNIT A"/>
    <property type="match status" value="1"/>
</dbReference>
<dbReference type="InterPro" id="IPR022878">
    <property type="entry name" value="V-ATPase_asu"/>
</dbReference>
<evidence type="ECO:0000256" key="6">
    <source>
        <dbReference type="ARBA" id="ARBA00023065"/>
    </source>
</evidence>
<dbReference type="Proteomes" id="UP001420932">
    <property type="component" value="Unassembled WGS sequence"/>
</dbReference>
<dbReference type="GO" id="GO:0000325">
    <property type="term" value="C:plant-type vacuole"/>
    <property type="evidence" value="ECO:0007669"/>
    <property type="project" value="TreeGrafter"/>
</dbReference>
<keyword evidence="3" id="KW-0547">Nucleotide-binding</keyword>
<dbReference type="GO" id="GO:0005524">
    <property type="term" value="F:ATP binding"/>
    <property type="evidence" value="ECO:0007669"/>
    <property type="project" value="UniProtKB-KW"/>
</dbReference>